<keyword evidence="13" id="KW-1185">Reference proteome</keyword>
<sequence length="195" mass="22490">MESLASAVNDTISIIDIQNDLALIDTVNNSFHEIDLIQQQNVESIQSRIEQLSRQLDNIHDSIKSFKNSSQNKLIRNELKTLELEIFNSARNLTSLNMQLNSLKLSYNENLKKLDQLESQLEELHATFLKNSDALDSLESSNIIKLKLFQSTGLKYNTEAKEIVILNKKKNIITPLKLDDNYTEYFISKFIWDNI</sequence>
<dbReference type="PANTHER" id="PTHR22142:SF2">
    <property type="entry name" value="KINETOCHORE PROTEIN SPC24"/>
    <property type="match status" value="1"/>
</dbReference>
<evidence type="ECO:0000256" key="9">
    <source>
        <dbReference type="ARBA" id="ARBA00023328"/>
    </source>
</evidence>
<dbReference type="CDD" id="cd11565">
    <property type="entry name" value="RWD_Spc24"/>
    <property type="match status" value="1"/>
</dbReference>
<keyword evidence="6 11" id="KW-0175">Coiled coil</keyword>
<dbReference type="EMBL" id="SELW01000645">
    <property type="protein sequence ID" value="TID16246.1"/>
    <property type="molecule type" value="Genomic_DNA"/>
</dbReference>
<keyword evidence="3 10" id="KW-0132">Cell division</keyword>
<dbReference type="InterPro" id="IPR038066">
    <property type="entry name" value="Spc24_Fungi_globular_sf"/>
</dbReference>
<evidence type="ECO:0000256" key="4">
    <source>
        <dbReference type="ARBA" id="ARBA00022776"/>
    </source>
</evidence>
<dbReference type="Pfam" id="PF08286">
    <property type="entry name" value="Spc24"/>
    <property type="match status" value="1"/>
</dbReference>
<dbReference type="SUPFAM" id="SSF143026">
    <property type="entry name" value="Kinetochore globular domain"/>
    <property type="match status" value="1"/>
</dbReference>
<gene>
    <name evidence="12" type="ORF">CANINC_004245</name>
</gene>
<dbReference type="GO" id="GO:0005634">
    <property type="term" value="C:nucleus"/>
    <property type="evidence" value="ECO:0007669"/>
    <property type="project" value="UniProtKB-SubCell"/>
</dbReference>
<dbReference type="GO" id="GO:0031262">
    <property type="term" value="C:Ndc80 complex"/>
    <property type="evidence" value="ECO:0007669"/>
    <property type="project" value="TreeGrafter"/>
</dbReference>
<organism evidence="12 13">
    <name type="scientific">Pichia inconspicua</name>
    <dbReference type="NCBI Taxonomy" id="52247"/>
    <lineage>
        <taxon>Eukaryota</taxon>
        <taxon>Fungi</taxon>
        <taxon>Dikarya</taxon>
        <taxon>Ascomycota</taxon>
        <taxon>Saccharomycotina</taxon>
        <taxon>Pichiomycetes</taxon>
        <taxon>Pichiales</taxon>
        <taxon>Pichiaceae</taxon>
        <taxon>Pichia</taxon>
    </lineage>
</organism>
<keyword evidence="5 10" id="KW-0995">Kinetochore</keyword>
<evidence type="ECO:0000313" key="13">
    <source>
        <dbReference type="Proteomes" id="UP000307173"/>
    </source>
</evidence>
<comment type="similarity">
    <text evidence="1 10">Belongs to the SPC24 family.</text>
</comment>
<evidence type="ECO:0000256" key="10">
    <source>
        <dbReference type="RuleBase" id="RU368011"/>
    </source>
</evidence>
<dbReference type="STRING" id="52247.A0A4T0WWM7"/>
<feature type="coiled-coil region" evidence="11">
    <location>
        <begin position="100"/>
        <end position="127"/>
    </location>
</feature>
<feature type="coiled-coil region" evidence="11">
    <location>
        <begin position="42"/>
        <end position="69"/>
    </location>
</feature>
<evidence type="ECO:0000313" key="12">
    <source>
        <dbReference type="EMBL" id="TID16246.1"/>
    </source>
</evidence>
<evidence type="ECO:0000256" key="11">
    <source>
        <dbReference type="SAM" id="Coils"/>
    </source>
</evidence>
<evidence type="ECO:0000256" key="8">
    <source>
        <dbReference type="ARBA" id="ARBA00023306"/>
    </source>
</evidence>
<evidence type="ECO:0000256" key="3">
    <source>
        <dbReference type="ARBA" id="ARBA00022618"/>
    </source>
</evidence>
<dbReference type="InterPro" id="IPR013252">
    <property type="entry name" value="Ndc80_Spc24"/>
</dbReference>
<dbReference type="Gene3D" id="3.30.160.430">
    <property type="match status" value="1"/>
</dbReference>
<keyword evidence="2 10" id="KW-0158">Chromosome</keyword>
<evidence type="ECO:0000256" key="5">
    <source>
        <dbReference type="ARBA" id="ARBA00022838"/>
    </source>
</evidence>
<keyword evidence="7 10" id="KW-0539">Nucleus</keyword>
<dbReference type="AlphaFoldDB" id="A0A4T0WWM7"/>
<keyword evidence="4 10" id="KW-0498">Mitosis</keyword>
<evidence type="ECO:0000256" key="1">
    <source>
        <dbReference type="ARBA" id="ARBA00007804"/>
    </source>
</evidence>
<accession>A0A4T0WWM7</accession>
<comment type="caution">
    <text evidence="12">The sequence shown here is derived from an EMBL/GenBank/DDBJ whole genome shotgun (WGS) entry which is preliminary data.</text>
</comment>
<comment type="subunit">
    <text evidence="10">Component of the NDC80 complex.</text>
</comment>
<evidence type="ECO:0000256" key="6">
    <source>
        <dbReference type="ARBA" id="ARBA00023054"/>
    </source>
</evidence>
<proteinExistence type="inferred from homology"/>
<dbReference type="PANTHER" id="PTHR22142">
    <property type="match status" value="1"/>
</dbReference>
<keyword evidence="8 10" id="KW-0131">Cell cycle</keyword>
<keyword evidence="9 10" id="KW-0137">Centromere</keyword>
<protein>
    <recommendedName>
        <fullName evidence="10">Kinetochore protein Spc24</fullName>
    </recommendedName>
</protein>
<evidence type="ECO:0000256" key="2">
    <source>
        <dbReference type="ARBA" id="ARBA00022454"/>
    </source>
</evidence>
<dbReference type="OrthoDB" id="3344830at2759"/>
<evidence type="ECO:0000256" key="7">
    <source>
        <dbReference type="ARBA" id="ARBA00023242"/>
    </source>
</evidence>
<dbReference type="GO" id="GO:0008017">
    <property type="term" value="F:microtubule binding"/>
    <property type="evidence" value="ECO:0007669"/>
    <property type="project" value="TreeGrafter"/>
</dbReference>
<comment type="function">
    <text evidence="10">Acts as a component of the essential kinetochore-associated NDC80 complex, which is required for chromosome segregation and spindle checkpoint activity.</text>
</comment>
<comment type="subcellular location">
    <subcellularLocation>
        <location evidence="10">Nucleus</location>
    </subcellularLocation>
    <subcellularLocation>
        <location evidence="10">Chromosome</location>
        <location evidence="10">Centromere</location>
        <location evidence="10">Kinetochore</location>
    </subcellularLocation>
</comment>
<name>A0A4T0WWM7_9ASCO</name>
<reference evidence="12 13" key="1">
    <citation type="journal article" date="2019" name="Front. Genet.">
        <title>Whole-Genome Sequencing of the Opportunistic Yeast Pathogen Candida inconspicua Uncovers Its Hybrid Origin.</title>
        <authorList>
            <person name="Mixao V."/>
            <person name="Hansen A.P."/>
            <person name="Saus E."/>
            <person name="Boekhout T."/>
            <person name="Lass-Florl C."/>
            <person name="Gabaldon T."/>
        </authorList>
    </citation>
    <scope>NUCLEOTIDE SEQUENCE [LARGE SCALE GENOMIC DNA]</scope>
    <source>
        <strain evidence="12 13">CBS 180</strain>
    </source>
</reference>
<dbReference type="GO" id="GO:0051301">
    <property type="term" value="P:cell division"/>
    <property type="evidence" value="ECO:0007669"/>
    <property type="project" value="UniProtKB-UniRule"/>
</dbReference>
<dbReference type="Proteomes" id="UP000307173">
    <property type="component" value="Unassembled WGS sequence"/>
</dbReference>
<dbReference type="GO" id="GO:0007059">
    <property type="term" value="P:chromosome segregation"/>
    <property type="evidence" value="ECO:0007669"/>
    <property type="project" value="TreeGrafter"/>
</dbReference>